<dbReference type="AlphaFoldDB" id="A0A0K0DLF5"/>
<dbReference type="Proteomes" id="UP000035642">
    <property type="component" value="Unassembled WGS sequence"/>
</dbReference>
<protein>
    <submittedName>
        <fullName evidence="3">Uncharacterized protein</fullName>
    </submittedName>
</protein>
<accession>A0A0K0DLF5</accession>
<keyword evidence="2" id="KW-1185">Reference proteome</keyword>
<feature type="region of interest" description="Disordered" evidence="1">
    <location>
        <begin position="1"/>
        <end position="49"/>
    </location>
</feature>
<evidence type="ECO:0000313" key="2">
    <source>
        <dbReference type="Proteomes" id="UP000035642"/>
    </source>
</evidence>
<proteinExistence type="predicted"/>
<feature type="compositionally biased region" description="Basic and acidic residues" evidence="1">
    <location>
        <begin position="35"/>
        <end position="49"/>
    </location>
</feature>
<reference evidence="2" key="1">
    <citation type="submission" date="2012-09" db="EMBL/GenBank/DDBJ databases">
        <authorList>
            <person name="Martin A.A."/>
        </authorList>
    </citation>
    <scope>NUCLEOTIDE SEQUENCE</scope>
</reference>
<evidence type="ECO:0000256" key="1">
    <source>
        <dbReference type="SAM" id="MobiDB-lite"/>
    </source>
</evidence>
<organism evidence="2 3">
    <name type="scientific">Angiostrongylus cantonensis</name>
    <name type="common">Rat lungworm</name>
    <dbReference type="NCBI Taxonomy" id="6313"/>
    <lineage>
        <taxon>Eukaryota</taxon>
        <taxon>Metazoa</taxon>
        <taxon>Ecdysozoa</taxon>
        <taxon>Nematoda</taxon>
        <taxon>Chromadorea</taxon>
        <taxon>Rhabditida</taxon>
        <taxon>Rhabditina</taxon>
        <taxon>Rhabditomorpha</taxon>
        <taxon>Strongyloidea</taxon>
        <taxon>Metastrongylidae</taxon>
        <taxon>Angiostrongylus</taxon>
    </lineage>
</organism>
<reference evidence="3" key="2">
    <citation type="submission" date="2017-02" db="UniProtKB">
        <authorList>
            <consortium name="WormBaseParasite"/>
        </authorList>
    </citation>
    <scope>IDENTIFICATION</scope>
</reference>
<dbReference type="WBParaSite" id="ACAC_0001242801-mRNA-1">
    <property type="protein sequence ID" value="ACAC_0001242801-mRNA-1"/>
    <property type="gene ID" value="ACAC_0001242801"/>
</dbReference>
<name>A0A0K0DLF5_ANGCA</name>
<evidence type="ECO:0000313" key="3">
    <source>
        <dbReference type="WBParaSite" id="ACAC_0001242801-mRNA-1"/>
    </source>
</evidence>
<sequence length="89" mass="9841">MLEQVHQHGPRLREKGTNGKCAANRAAREGGPSKYPKEADGPDVRRDVGRGVERHVLPEVVPEDTGPEEAATFHIVAPGLKKQFLKCRY</sequence>